<keyword evidence="2" id="KW-1185">Reference proteome</keyword>
<proteinExistence type="predicted"/>
<dbReference type="Proteomes" id="UP000285710">
    <property type="component" value="Unassembled WGS sequence"/>
</dbReference>
<evidence type="ECO:0000313" key="1">
    <source>
        <dbReference type="EMBL" id="RWR07043.1"/>
    </source>
</evidence>
<gene>
    <name evidence="1" type="ORF">D2T33_17875</name>
</gene>
<evidence type="ECO:0000313" key="2">
    <source>
        <dbReference type="Proteomes" id="UP000285710"/>
    </source>
</evidence>
<comment type="caution">
    <text evidence="1">The sequence shown here is derived from an EMBL/GenBank/DDBJ whole genome shotgun (WGS) entry which is preliminary data.</text>
</comment>
<accession>A0A443IMU7</accession>
<reference evidence="1 2" key="2">
    <citation type="submission" date="2019-01" db="EMBL/GenBank/DDBJ databases">
        <authorList>
            <person name="Li Y."/>
        </authorList>
    </citation>
    <scope>NUCLEOTIDE SEQUENCE [LARGE SCALE GENOMIC DNA]</scope>
    <source>
        <strain evidence="1 2">2D-5</strain>
    </source>
</reference>
<sequence length="67" mass="7443">MWFSVPPGIAASDLLFARVVARKASPDAVLHLARRYGRIRQEIVRLKAVDRALEDTPDGQISLTDPD</sequence>
<organism evidence="1 2">
    <name type="scientific">Paenirhodobacter populi</name>
    <dbReference type="NCBI Taxonomy" id="2306993"/>
    <lineage>
        <taxon>Bacteria</taxon>
        <taxon>Pseudomonadati</taxon>
        <taxon>Pseudomonadota</taxon>
        <taxon>Alphaproteobacteria</taxon>
        <taxon>Rhodobacterales</taxon>
        <taxon>Rhodobacter group</taxon>
        <taxon>Paenirhodobacter</taxon>
    </lineage>
</organism>
<name>A0A443IMU7_9RHOB</name>
<reference evidence="1 2" key="1">
    <citation type="submission" date="2019-01" db="EMBL/GenBank/DDBJ databases">
        <title>Sinorhodobacter populi sp. nov. isolated from the symptomatic bark tissue of Populus euramericana canker.</title>
        <authorList>
            <person name="Xu G."/>
        </authorList>
    </citation>
    <scope>NUCLEOTIDE SEQUENCE [LARGE SCALE GENOMIC DNA]</scope>
    <source>
        <strain evidence="1 2">2D-5</strain>
    </source>
</reference>
<protein>
    <submittedName>
        <fullName evidence="1">Uncharacterized protein</fullName>
    </submittedName>
</protein>
<feature type="non-terminal residue" evidence="1">
    <location>
        <position position="67"/>
    </location>
</feature>
<dbReference type="AlphaFoldDB" id="A0A443IMU7"/>
<dbReference type="EMBL" id="SAUW01000024">
    <property type="protein sequence ID" value="RWR07043.1"/>
    <property type="molecule type" value="Genomic_DNA"/>
</dbReference>